<dbReference type="InterPro" id="IPR000651">
    <property type="entry name" value="Ras-like_Gua-exchang_fac_N"/>
</dbReference>
<keyword evidence="3" id="KW-0175">Coiled coil</keyword>
<dbReference type="CDD" id="cd06224">
    <property type="entry name" value="REM"/>
    <property type="match status" value="1"/>
</dbReference>
<dbReference type="SMART" id="SM00229">
    <property type="entry name" value="RasGEFN"/>
    <property type="match status" value="1"/>
</dbReference>
<dbReference type="Pfam" id="PF00617">
    <property type="entry name" value="RasGEF"/>
    <property type="match status" value="1"/>
</dbReference>
<gene>
    <name evidence="6" type="ORF">ACJMK2_034076</name>
</gene>
<evidence type="ECO:0000256" key="2">
    <source>
        <dbReference type="PROSITE-ProRule" id="PRU00168"/>
    </source>
</evidence>
<evidence type="ECO:0000259" key="5">
    <source>
        <dbReference type="PROSITE" id="PS50212"/>
    </source>
</evidence>
<dbReference type="InterPro" id="IPR001895">
    <property type="entry name" value="RASGEF_cat_dom"/>
</dbReference>
<dbReference type="SMART" id="SM00147">
    <property type="entry name" value="RasGEF"/>
    <property type="match status" value="1"/>
</dbReference>
<proteinExistence type="predicted"/>
<protein>
    <recommendedName>
        <fullName evidence="8">Ras-GEF domain-containing family member 1B</fullName>
    </recommendedName>
</protein>
<dbReference type="PANTHER" id="PTHR23113">
    <property type="entry name" value="GUANINE NUCLEOTIDE EXCHANGE FACTOR"/>
    <property type="match status" value="1"/>
</dbReference>
<dbReference type="InterPro" id="IPR008937">
    <property type="entry name" value="Ras-like_GEF"/>
</dbReference>
<dbReference type="PROSITE" id="PS50009">
    <property type="entry name" value="RASGEF_CAT"/>
    <property type="match status" value="1"/>
</dbReference>
<dbReference type="InterPro" id="IPR023578">
    <property type="entry name" value="Ras_GEF_dom_sf"/>
</dbReference>
<feature type="domain" description="N-terminal Ras-GEF" evidence="5">
    <location>
        <begin position="424"/>
        <end position="555"/>
    </location>
</feature>
<dbReference type="Pfam" id="PF00618">
    <property type="entry name" value="RasGEF_N"/>
    <property type="match status" value="1"/>
</dbReference>
<reference evidence="6 7" key="1">
    <citation type="submission" date="2024-11" db="EMBL/GenBank/DDBJ databases">
        <title>Chromosome-level genome assembly of the freshwater bivalve Anodonta woodiana.</title>
        <authorList>
            <person name="Chen X."/>
        </authorList>
    </citation>
    <scope>NUCLEOTIDE SEQUENCE [LARGE SCALE GENOMIC DNA]</scope>
    <source>
        <strain evidence="6">MN2024</strain>
        <tissue evidence="6">Gills</tissue>
    </source>
</reference>
<dbReference type="PROSITE" id="PS00720">
    <property type="entry name" value="RASGEF"/>
    <property type="match status" value="1"/>
</dbReference>
<dbReference type="CDD" id="cd00155">
    <property type="entry name" value="RasGEF"/>
    <property type="match status" value="1"/>
</dbReference>
<feature type="coiled-coil region" evidence="3">
    <location>
        <begin position="277"/>
        <end position="342"/>
    </location>
</feature>
<name>A0ABD3WS92_SINWO</name>
<evidence type="ECO:0000256" key="1">
    <source>
        <dbReference type="ARBA" id="ARBA00022658"/>
    </source>
</evidence>
<evidence type="ECO:0000259" key="4">
    <source>
        <dbReference type="PROSITE" id="PS50009"/>
    </source>
</evidence>
<dbReference type="SUPFAM" id="SSF48366">
    <property type="entry name" value="Ras GEF"/>
    <property type="match status" value="1"/>
</dbReference>
<dbReference type="InterPro" id="IPR036964">
    <property type="entry name" value="RASGEF_cat_dom_sf"/>
</dbReference>
<keyword evidence="1 2" id="KW-0344">Guanine-nucleotide releasing factor</keyword>
<sequence length="855" mass="96933">MATETNHVDGKYIVTRTSDIRSSQYDRQIGHSPKSSRFTVKNGNLYVVKASVHGISDIGTPGEFRYSASRTSHIQSEVLSNGPSVVKSYPSNPPTSLAASFELENRHRIQTPQMTGWDEIAVASPTYIDHRQQYSSIPVIRSNSVGGSFPNARQQARLQSSNQVRVHSTKSLPDKILTYDAENKPVSTVVIPSSVLQNGNKLKAESRKDSDKGQIWLTSVSYPSSGTSGFQRFPGSVGSERTSKEQGVLHASQFLQQESKQPPQLLRKSTDIFGVQLEVTLHLLEAEKRKLRTLQRELEERQLLGITSEEGNNHIEQLQSNISHIQQQYDQLEQEYKTMATRVILRSFNLNPSSRSQPAIGLKQTSKTRPSIFGTIAEESKKEDNQLKSVSPQMLSLSQMFDRAGGGYDCQGSNCNENDALILRDGYLVSGSIEALIQHLVPTKEYNPDRTYVFIFLLSSRLFIRPHDLLAEVCQVCTFQQNLNGTDNVQKEKLGKFGENIIQLLSEWTEMFPYDFRDERMMQHLSSISQQVVRVYPELRRDITTITQNLLNKLSNLQKYEETLAQLNVEAVKKSHSNSAPTTDIMEICPSPLQLAQQLTHIELERLGHIGPEEFLQAFAKESKDSKTTYRDMKKTSNLEAYVQWFNRLSYLVATEVCSHLKKKNRVKMVEYLIDVAKECINIGNFNSLMAIIAGLNLSPVARLKKTWSKVNTDKLDILEHQMNPANNFGSYRSSLKAAMWRSQEGSDSREKIVIPFFSLFVKDIYFLNEGSADRLQNGHINFEKFWQLARHISDFVTWQQVECPFPKCPDVLHYILTAPVFSETTLSLATFECENPETSFDKERHKHLKAEAGL</sequence>
<dbReference type="AlphaFoldDB" id="A0ABD3WS92"/>
<evidence type="ECO:0000313" key="6">
    <source>
        <dbReference type="EMBL" id="KAL3876206.1"/>
    </source>
</evidence>
<accession>A0ABD3WS92</accession>
<dbReference type="GO" id="GO:0005085">
    <property type="term" value="F:guanyl-nucleotide exchange factor activity"/>
    <property type="evidence" value="ECO:0007669"/>
    <property type="project" value="UniProtKB-KW"/>
</dbReference>
<dbReference type="EMBL" id="JBJQND010000005">
    <property type="protein sequence ID" value="KAL3876206.1"/>
    <property type="molecule type" value="Genomic_DNA"/>
</dbReference>
<evidence type="ECO:0000256" key="3">
    <source>
        <dbReference type="SAM" id="Coils"/>
    </source>
</evidence>
<dbReference type="InterPro" id="IPR019804">
    <property type="entry name" value="Ras_G-nucl-exch_fac_CS"/>
</dbReference>
<organism evidence="6 7">
    <name type="scientific">Sinanodonta woodiana</name>
    <name type="common">Chinese pond mussel</name>
    <name type="synonym">Anodonta woodiana</name>
    <dbReference type="NCBI Taxonomy" id="1069815"/>
    <lineage>
        <taxon>Eukaryota</taxon>
        <taxon>Metazoa</taxon>
        <taxon>Spiralia</taxon>
        <taxon>Lophotrochozoa</taxon>
        <taxon>Mollusca</taxon>
        <taxon>Bivalvia</taxon>
        <taxon>Autobranchia</taxon>
        <taxon>Heteroconchia</taxon>
        <taxon>Palaeoheterodonta</taxon>
        <taxon>Unionida</taxon>
        <taxon>Unionoidea</taxon>
        <taxon>Unionidae</taxon>
        <taxon>Unioninae</taxon>
        <taxon>Sinanodonta</taxon>
    </lineage>
</organism>
<dbReference type="PROSITE" id="PS50212">
    <property type="entry name" value="RASGEF_NTER"/>
    <property type="match status" value="1"/>
</dbReference>
<dbReference type="Gene3D" id="1.10.840.10">
    <property type="entry name" value="Ras guanine-nucleotide exchange factors catalytic domain"/>
    <property type="match status" value="1"/>
</dbReference>
<comment type="caution">
    <text evidence="6">The sequence shown here is derived from an EMBL/GenBank/DDBJ whole genome shotgun (WGS) entry which is preliminary data.</text>
</comment>
<dbReference type="PANTHER" id="PTHR23113:SF356">
    <property type="entry name" value="FI05912P-RELATED"/>
    <property type="match status" value="1"/>
</dbReference>
<dbReference type="Proteomes" id="UP001634394">
    <property type="component" value="Unassembled WGS sequence"/>
</dbReference>
<evidence type="ECO:0000313" key="7">
    <source>
        <dbReference type="Proteomes" id="UP001634394"/>
    </source>
</evidence>
<evidence type="ECO:0008006" key="8">
    <source>
        <dbReference type="Google" id="ProtNLM"/>
    </source>
</evidence>
<dbReference type="Gene3D" id="1.20.870.10">
    <property type="entry name" value="Son of sevenless (SoS) protein Chain: S domain 1"/>
    <property type="match status" value="1"/>
</dbReference>
<keyword evidence="7" id="KW-1185">Reference proteome</keyword>
<feature type="domain" description="Ras-GEF" evidence="4">
    <location>
        <begin position="591"/>
        <end position="837"/>
    </location>
</feature>